<dbReference type="Gene3D" id="3.40.50.2000">
    <property type="entry name" value="Glycogen Phosphorylase B"/>
    <property type="match status" value="2"/>
</dbReference>
<dbReference type="FunFam" id="3.40.50.2000:FF:000009">
    <property type="entry name" value="Sterol 3-beta-glucosyltransferase UGT80A2"/>
    <property type="match status" value="1"/>
</dbReference>
<dbReference type="Pfam" id="PF06722">
    <property type="entry name" value="EryCIII-like_C"/>
    <property type="match status" value="1"/>
</dbReference>
<evidence type="ECO:0000313" key="9">
    <source>
        <dbReference type="Proteomes" id="UP000093695"/>
    </source>
</evidence>
<dbReference type="PANTHER" id="PTHR48050">
    <property type="entry name" value="STEROL 3-BETA-GLUCOSYLTRANSFERASE"/>
    <property type="match status" value="1"/>
</dbReference>
<evidence type="ECO:0000256" key="1">
    <source>
        <dbReference type="ARBA" id="ARBA00004660"/>
    </source>
</evidence>
<evidence type="ECO:0000256" key="4">
    <source>
        <dbReference type="ARBA" id="ARBA00022679"/>
    </source>
</evidence>
<evidence type="ECO:0000313" key="8">
    <source>
        <dbReference type="EMBL" id="ANN20070.1"/>
    </source>
</evidence>
<reference evidence="8 9" key="1">
    <citation type="journal article" date="2015" name="Genome Announc.">
        <title>Draft Genome Sequence of Norvancomycin-Producing Strain Amycolatopsis orientalis CPCC200066.</title>
        <authorList>
            <person name="Lei X."/>
            <person name="Yuan F."/>
            <person name="Shi Y."/>
            <person name="Li X."/>
            <person name="Wang L."/>
            <person name="Hong B."/>
        </authorList>
    </citation>
    <scope>NUCLEOTIDE SEQUENCE [LARGE SCALE GENOMIC DNA]</scope>
    <source>
        <strain evidence="8 9">B-37</strain>
    </source>
</reference>
<protein>
    <submittedName>
        <fullName evidence="8">Glycosyl transferase</fullName>
    </submittedName>
</protein>
<dbReference type="FunFam" id="3.40.50.2000:FF:000292">
    <property type="entry name" value="Glycosyltransferase GtfE"/>
    <property type="match status" value="1"/>
</dbReference>
<dbReference type="InterPro" id="IPR004276">
    <property type="entry name" value="GlycoTrans_28_N"/>
</dbReference>
<dbReference type="Proteomes" id="UP000093695">
    <property type="component" value="Chromosome"/>
</dbReference>
<evidence type="ECO:0000256" key="3">
    <source>
        <dbReference type="ARBA" id="ARBA00022676"/>
    </source>
</evidence>
<sequence length="408" mass="42790">MRVLLSVCGTRGDVEIGVALADRLKALGVQTRMCAPPAAEERLAEVGVPHVPVGLPQHMMLQEGMPPPPPEEEQRLAAMTVEMQFDAVPGAAEGCAAVVAVGDLAAATGVRSVAEKLGLPFFYSVPSPVYLASPHLPPAYDEPTTPGVTDIRVLWEERAARFADRYGPTLNRRRAEIGLPPVEDVFGYGHGERPLLAADPVLAPLQPDVDAVQTGAWLLADERPLPPELEAFLAAGSPPVHIGFGSSSGRGIADAAKVAVEAIRAQGRRVILSRGWTELVLPDDREDCFAVDEVNFQALFRRVAAVIHHGSAGTEHVATRAGVPQLVIPRNTDQPYFAGRVAALGIGVAHDGPTPTFESLSAALTTVLAPETRARAEAVAGMVLTDGAAAAADLVLAAVGRDKPVVPA</sequence>
<keyword evidence="4 8" id="KW-0808">Transferase</keyword>
<feature type="domain" description="Glycosyltransferase family 28 N-terminal" evidence="6">
    <location>
        <begin position="3"/>
        <end position="132"/>
    </location>
</feature>
<accession>A0A193C6W4</accession>
<comment type="similarity">
    <text evidence="2">Belongs to the glycosyltransferase 28 family.</text>
</comment>
<dbReference type="EMBL" id="CP016174">
    <property type="protein sequence ID" value="ANN20070.1"/>
    <property type="molecule type" value="Genomic_DNA"/>
</dbReference>
<dbReference type="GO" id="GO:0008194">
    <property type="term" value="F:UDP-glycosyltransferase activity"/>
    <property type="evidence" value="ECO:0007669"/>
    <property type="project" value="InterPro"/>
</dbReference>
<dbReference type="KEGG" id="aori:SD37_33690"/>
<keyword evidence="9" id="KW-1185">Reference proteome</keyword>
<dbReference type="InterPro" id="IPR010610">
    <property type="entry name" value="EryCIII-like_C"/>
</dbReference>
<dbReference type="RefSeq" id="WP_044851282.1">
    <property type="nucleotide sequence ID" value="NZ_CP016174.1"/>
</dbReference>
<keyword evidence="5" id="KW-0045">Antibiotic biosynthesis</keyword>
<keyword evidence="3" id="KW-0328">Glycosyltransferase</keyword>
<dbReference type="Pfam" id="PF03033">
    <property type="entry name" value="Glyco_transf_28"/>
    <property type="match status" value="1"/>
</dbReference>
<dbReference type="SUPFAM" id="SSF53756">
    <property type="entry name" value="UDP-Glycosyltransferase/glycogen phosphorylase"/>
    <property type="match status" value="1"/>
</dbReference>
<evidence type="ECO:0000256" key="5">
    <source>
        <dbReference type="ARBA" id="ARBA00023194"/>
    </source>
</evidence>
<feature type="domain" description="Erythromycin biosynthesis protein CIII-like C-terminal" evidence="7">
    <location>
        <begin position="290"/>
        <end position="379"/>
    </location>
</feature>
<dbReference type="InterPro" id="IPR050426">
    <property type="entry name" value="Glycosyltransferase_28"/>
</dbReference>
<organism evidence="8 9">
    <name type="scientific">Amycolatopsis orientalis</name>
    <name type="common">Nocardia orientalis</name>
    <dbReference type="NCBI Taxonomy" id="31958"/>
    <lineage>
        <taxon>Bacteria</taxon>
        <taxon>Bacillati</taxon>
        <taxon>Actinomycetota</taxon>
        <taxon>Actinomycetes</taxon>
        <taxon>Pseudonocardiales</taxon>
        <taxon>Pseudonocardiaceae</taxon>
        <taxon>Amycolatopsis</taxon>
    </lineage>
</organism>
<dbReference type="GO" id="GO:0016758">
    <property type="term" value="F:hexosyltransferase activity"/>
    <property type="evidence" value="ECO:0007669"/>
    <property type="project" value="InterPro"/>
</dbReference>
<dbReference type="UniPathway" id="UPA00162"/>
<dbReference type="AlphaFoldDB" id="A0A193C6W4"/>
<name>A0A193C6W4_AMYOR</name>
<dbReference type="CDD" id="cd03784">
    <property type="entry name" value="GT1_Gtf-like"/>
    <property type="match status" value="1"/>
</dbReference>
<evidence type="ECO:0000259" key="7">
    <source>
        <dbReference type="Pfam" id="PF06722"/>
    </source>
</evidence>
<dbReference type="InterPro" id="IPR002213">
    <property type="entry name" value="UDP_glucos_trans"/>
</dbReference>
<comment type="pathway">
    <text evidence="1">Antibiotic biosynthesis; vancomycin biosynthesis.</text>
</comment>
<evidence type="ECO:0000256" key="2">
    <source>
        <dbReference type="ARBA" id="ARBA00006962"/>
    </source>
</evidence>
<dbReference type="GO" id="GO:0033072">
    <property type="term" value="P:vancomycin biosynthetic process"/>
    <property type="evidence" value="ECO:0007669"/>
    <property type="project" value="UniProtKB-UniPathway"/>
</dbReference>
<dbReference type="GO" id="GO:0005975">
    <property type="term" value="P:carbohydrate metabolic process"/>
    <property type="evidence" value="ECO:0007669"/>
    <property type="project" value="InterPro"/>
</dbReference>
<proteinExistence type="inferred from homology"/>
<evidence type="ECO:0000259" key="6">
    <source>
        <dbReference type="Pfam" id="PF03033"/>
    </source>
</evidence>
<gene>
    <name evidence="8" type="ORF">SD37_33690</name>
</gene>
<dbReference type="PANTHER" id="PTHR48050:SF13">
    <property type="entry name" value="STEROL 3-BETA-GLUCOSYLTRANSFERASE UGT80A2"/>
    <property type="match status" value="1"/>
</dbReference>